<sequence>MQKKCVCCWDRTMLLTKTFHRYMAIALKMYMFLAAQSTLSTLAIRFPLLVVRRPILGRRSRDGLSCMKCRRHGEFS</sequence>
<reference evidence="2" key="2">
    <citation type="journal article" date="2022" name="Proc. Natl. Acad. Sci. U.S.A.">
        <title>Diploid-dominant life cycles characterize the early evolution of Fungi.</title>
        <authorList>
            <person name="Amses K.R."/>
            <person name="Simmons D.R."/>
            <person name="Longcore J.E."/>
            <person name="Mondo S.J."/>
            <person name="Seto K."/>
            <person name="Jeronimo G.H."/>
            <person name="Bonds A.E."/>
            <person name="Quandt C.A."/>
            <person name="Davis W.J."/>
            <person name="Chang Y."/>
            <person name="Federici B.A."/>
            <person name="Kuo A."/>
            <person name="LaButti K."/>
            <person name="Pangilinan J."/>
            <person name="Andreopoulos W."/>
            <person name="Tritt A."/>
            <person name="Riley R."/>
            <person name="Hundley H."/>
            <person name="Johnson J."/>
            <person name="Lipzen A."/>
            <person name="Barry K."/>
            <person name="Lang B.F."/>
            <person name="Cuomo C.A."/>
            <person name="Buchler N.E."/>
            <person name="Grigoriev I.V."/>
            <person name="Spatafora J.W."/>
            <person name="Stajich J.E."/>
            <person name="James T.Y."/>
        </authorList>
    </citation>
    <scope>NUCLEOTIDE SEQUENCE</scope>
    <source>
        <strain evidence="2">AG</strain>
    </source>
</reference>
<dbReference type="RefSeq" id="XP_051440918.1">
    <property type="nucleotide sequence ID" value="XM_051591989.1"/>
</dbReference>
<comment type="caution">
    <text evidence="2">The sequence shown here is derived from an EMBL/GenBank/DDBJ whole genome shotgun (WGS) entry which is preliminary data.</text>
</comment>
<proteinExistence type="predicted"/>
<keyword evidence="1" id="KW-1133">Transmembrane helix</keyword>
<dbReference type="GeneID" id="75917332"/>
<dbReference type="AlphaFoldDB" id="A0AAD5E371"/>
<keyword evidence="3" id="KW-1185">Reference proteome</keyword>
<gene>
    <name evidence="2" type="ORF">K450DRAFT_259372</name>
</gene>
<accession>A0AAD5E371</accession>
<dbReference type="EMBL" id="MU620966">
    <property type="protein sequence ID" value="KAI8575914.1"/>
    <property type="molecule type" value="Genomic_DNA"/>
</dbReference>
<feature type="transmembrane region" description="Helical" evidence="1">
    <location>
        <begin position="29"/>
        <end position="51"/>
    </location>
</feature>
<evidence type="ECO:0000313" key="2">
    <source>
        <dbReference type="EMBL" id="KAI8575914.1"/>
    </source>
</evidence>
<name>A0AAD5E371_UMBRA</name>
<keyword evidence="1" id="KW-0812">Transmembrane</keyword>
<protein>
    <submittedName>
        <fullName evidence="2">Uncharacterized protein</fullName>
    </submittedName>
</protein>
<dbReference type="Proteomes" id="UP001206595">
    <property type="component" value="Unassembled WGS sequence"/>
</dbReference>
<organism evidence="2 3">
    <name type="scientific">Umbelopsis ramanniana AG</name>
    <dbReference type="NCBI Taxonomy" id="1314678"/>
    <lineage>
        <taxon>Eukaryota</taxon>
        <taxon>Fungi</taxon>
        <taxon>Fungi incertae sedis</taxon>
        <taxon>Mucoromycota</taxon>
        <taxon>Mucoromycotina</taxon>
        <taxon>Umbelopsidomycetes</taxon>
        <taxon>Umbelopsidales</taxon>
        <taxon>Umbelopsidaceae</taxon>
        <taxon>Umbelopsis</taxon>
    </lineage>
</organism>
<reference evidence="2" key="1">
    <citation type="submission" date="2021-06" db="EMBL/GenBank/DDBJ databases">
        <authorList>
            <consortium name="DOE Joint Genome Institute"/>
            <person name="Mondo S.J."/>
            <person name="Amses K.R."/>
            <person name="Simmons D.R."/>
            <person name="Longcore J.E."/>
            <person name="Seto K."/>
            <person name="Alves G.H."/>
            <person name="Bonds A.E."/>
            <person name="Quandt C.A."/>
            <person name="Davis W.J."/>
            <person name="Chang Y."/>
            <person name="Letcher P.M."/>
            <person name="Powell M.J."/>
            <person name="Kuo A."/>
            <person name="Labutti K."/>
            <person name="Pangilinan J."/>
            <person name="Andreopoulos W."/>
            <person name="Tritt A."/>
            <person name="Riley R."/>
            <person name="Hundley H."/>
            <person name="Johnson J."/>
            <person name="Lipzen A."/>
            <person name="Barry K."/>
            <person name="Berbee M.L."/>
            <person name="Buchler N.E."/>
            <person name="Grigoriev I.V."/>
            <person name="Spatafora J.W."/>
            <person name="Stajich J.E."/>
            <person name="James T.Y."/>
        </authorList>
    </citation>
    <scope>NUCLEOTIDE SEQUENCE</scope>
    <source>
        <strain evidence="2">AG</strain>
    </source>
</reference>
<evidence type="ECO:0000256" key="1">
    <source>
        <dbReference type="SAM" id="Phobius"/>
    </source>
</evidence>
<keyword evidence="1" id="KW-0472">Membrane</keyword>
<evidence type="ECO:0000313" key="3">
    <source>
        <dbReference type="Proteomes" id="UP001206595"/>
    </source>
</evidence>